<dbReference type="Proteomes" id="UP001486207">
    <property type="component" value="Unassembled WGS sequence"/>
</dbReference>
<accession>A0ABV1Y0B3</accession>
<feature type="region of interest" description="Disordered" evidence="1">
    <location>
        <begin position="136"/>
        <end position="156"/>
    </location>
</feature>
<feature type="compositionally biased region" description="Low complexity" evidence="1">
    <location>
        <begin position="136"/>
        <end position="152"/>
    </location>
</feature>
<protein>
    <submittedName>
        <fullName evidence="2">Uncharacterized protein</fullName>
    </submittedName>
</protein>
<evidence type="ECO:0000313" key="3">
    <source>
        <dbReference type="Proteomes" id="UP001486207"/>
    </source>
</evidence>
<sequence>MTEPQPRIRIHILNPKDEDEAELTDLGLVNVGGERLLFLKPQSFDSAVRQVRSALPDLPLEQVERLVREHPEFMDFEELLGTVKSARPLDITPTPDESLQPARVLGRAKRWVIAAALAPALAGSWALGYVTADSPAGTTASAPDASPSPGSTVQSAAKPFVGPEFMGFSDAGQIDCKPIATLEAECTDADGMVMSSKAATGPDSTIFTFSYGSERIGLRIFGDADYAETWVRQDGTTELYPNLSRSGRYVLWGTDKERLSEYTELLKAAEATSSATPRVMGSFAPLPSRLAALTLGTLGLDERDVEAILYSPQSASVDEPVLLAAQAVLGVQTTGPRYTGGDDIVAIAAGLDRPPVVSLPEHTPHMDPPVVPIEDRDAPSVPAESTEGTQPTTTSPAPADEPVAEAPQAEQPPATPAPVDSTEPEQTTPPATSTPEPSTPPASDPVEDTPGVPETPAAGETPTDEGSDPVEETPAAPESPAPSDEGTAPVEETPAPVELPADISAAAEESTSADSADPGTGQSGDDLLILDSAWTVAAA</sequence>
<dbReference type="RefSeq" id="WP_190074076.1">
    <property type="nucleotide sequence ID" value="NZ_BNBM01000017.1"/>
</dbReference>
<feature type="compositionally biased region" description="Low complexity" evidence="1">
    <location>
        <begin position="472"/>
        <end position="482"/>
    </location>
</feature>
<dbReference type="EMBL" id="JBEPFB010000017">
    <property type="protein sequence ID" value="MER7377270.1"/>
    <property type="molecule type" value="Genomic_DNA"/>
</dbReference>
<feature type="compositionally biased region" description="Polar residues" evidence="1">
    <location>
        <begin position="386"/>
        <end position="395"/>
    </location>
</feature>
<name>A0ABV1Y0B3_9ACTN</name>
<feature type="region of interest" description="Disordered" evidence="1">
    <location>
        <begin position="356"/>
        <end position="527"/>
    </location>
</feature>
<evidence type="ECO:0000256" key="1">
    <source>
        <dbReference type="SAM" id="MobiDB-lite"/>
    </source>
</evidence>
<reference evidence="2 3" key="1">
    <citation type="submission" date="2024-06" db="EMBL/GenBank/DDBJ databases">
        <title>The Natural Products Discovery Center: Release of the First 8490 Sequenced Strains for Exploring Actinobacteria Biosynthetic Diversity.</title>
        <authorList>
            <person name="Kalkreuter E."/>
            <person name="Kautsar S.A."/>
            <person name="Yang D."/>
            <person name="Bader C.D."/>
            <person name="Teijaro C.N."/>
            <person name="Fluegel L."/>
            <person name="Davis C.M."/>
            <person name="Simpson J.R."/>
            <person name="Lauterbach L."/>
            <person name="Steele A.D."/>
            <person name="Gui C."/>
            <person name="Meng S."/>
            <person name="Li G."/>
            <person name="Viehrig K."/>
            <person name="Ye F."/>
            <person name="Su P."/>
            <person name="Kiefer A.F."/>
            <person name="Nichols A."/>
            <person name="Cepeda A.J."/>
            <person name="Yan W."/>
            <person name="Fan B."/>
            <person name="Jiang Y."/>
            <person name="Adhikari A."/>
            <person name="Zheng C.-J."/>
            <person name="Schuster L."/>
            <person name="Cowan T.M."/>
            <person name="Smanski M.J."/>
            <person name="Chevrette M.G."/>
            <person name="De Carvalho L.P.S."/>
            <person name="Shen B."/>
        </authorList>
    </citation>
    <scope>NUCLEOTIDE SEQUENCE [LARGE SCALE GENOMIC DNA]</scope>
    <source>
        <strain evidence="2 3">NPDC000155</strain>
    </source>
</reference>
<proteinExistence type="predicted"/>
<evidence type="ECO:0000313" key="2">
    <source>
        <dbReference type="EMBL" id="MER7377270.1"/>
    </source>
</evidence>
<keyword evidence="3" id="KW-1185">Reference proteome</keyword>
<gene>
    <name evidence="2" type="ORF">ABT384_32030</name>
</gene>
<feature type="compositionally biased region" description="Low complexity" evidence="1">
    <location>
        <begin position="396"/>
        <end position="436"/>
    </location>
</feature>
<organism evidence="2 3">
    <name type="scientific">Streptomyces lanatus</name>
    <dbReference type="NCBI Taxonomy" id="66900"/>
    <lineage>
        <taxon>Bacteria</taxon>
        <taxon>Bacillati</taxon>
        <taxon>Actinomycetota</taxon>
        <taxon>Actinomycetes</taxon>
        <taxon>Kitasatosporales</taxon>
        <taxon>Streptomycetaceae</taxon>
        <taxon>Streptomyces</taxon>
    </lineage>
</organism>
<feature type="compositionally biased region" description="Acidic residues" evidence="1">
    <location>
        <begin position="462"/>
        <end position="471"/>
    </location>
</feature>
<comment type="caution">
    <text evidence="2">The sequence shown here is derived from an EMBL/GenBank/DDBJ whole genome shotgun (WGS) entry which is preliminary data.</text>
</comment>
<feature type="compositionally biased region" description="Low complexity" evidence="1">
    <location>
        <begin position="501"/>
        <end position="517"/>
    </location>
</feature>